<dbReference type="OrthoDB" id="677216at2759"/>
<sequence>MPLDLAPSTPAAAVAAAEEEEEEVEVEAEAEAERPWPPPIRMKLAPYAMYRVFGAGPAGEKLGCAYVALHFALYAARALALSPVAERAAFWSPVHAALQCLCYAATALVACAFIRWYMAVDGVYVVEFDPPPELLAAGSSTTPPAEEQPPSPPPPAMDMC</sequence>
<evidence type="ECO:0000313" key="2">
    <source>
        <dbReference type="EMBL" id="KAG2641148.1"/>
    </source>
</evidence>
<dbReference type="AlphaFoldDB" id="A0A8T0W172"/>
<protein>
    <submittedName>
        <fullName evidence="2">Uncharacterized protein</fullName>
    </submittedName>
</protein>
<organism evidence="2 3">
    <name type="scientific">Panicum virgatum</name>
    <name type="common">Blackwell switchgrass</name>
    <dbReference type="NCBI Taxonomy" id="38727"/>
    <lineage>
        <taxon>Eukaryota</taxon>
        <taxon>Viridiplantae</taxon>
        <taxon>Streptophyta</taxon>
        <taxon>Embryophyta</taxon>
        <taxon>Tracheophyta</taxon>
        <taxon>Spermatophyta</taxon>
        <taxon>Magnoliopsida</taxon>
        <taxon>Liliopsida</taxon>
        <taxon>Poales</taxon>
        <taxon>Poaceae</taxon>
        <taxon>PACMAD clade</taxon>
        <taxon>Panicoideae</taxon>
        <taxon>Panicodae</taxon>
        <taxon>Paniceae</taxon>
        <taxon>Panicinae</taxon>
        <taxon>Panicum</taxon>
        <taxon>Panicum sect. Hiantes</taxon>
    </lineage>
</organism>
<comment type="caution">
    <text evidence="2">The sequence shown here is derived from an EMBL/GenBank/DDBJ whole genome shotgun (WGS) entry which is preliminary data.</text>
</comment>
<accession>A0A8T0W172</accession>
<feature type="compositionally biased region" description="Pro residues" evidence="1">
    <location>
        <begin position="146"/>
        <end position="160"/>
    </location>
</feature>
<dbReference type="Proteomes" id="UP000823388">
    <property type="component" value="Chromosome 2K"/>
</dbReference>
<proteinExistence type="predicted"/>
<name>A0A8T0W172_PANVG</name>
<gene>
    <name evidence="2" type="ORF">PVAP13_2KG164200</name>
</gene>
<evidence type="ECO:0000313" key="3">
    <source>
        <dbReference type="Proteomes" id="UP000823388"/>
    </source>
</evidence>
<dbReference type="EMBL" id="CM029039">
    <property type="protein sequence ID" value="KAG2641148.1"/>
    <property type="molecule type" value="Genomic_DNA"/>
</dbReference>
<evidence type="ECO:0000256" key="1">
    <source>
        <dbReference type="SAM" id="MobiDB-lite"/>
    </source>
</evidence>
<reference evidence="2 3" key="1">
    <citation type="submission" date="2020-05" db="EMBL/GenBank/DDBJ databases">
        <title>WGS assembly of Panicum virgatum.</title>
        <authorList>
            <person name="Lovell J.T."/>
            <person name="Jenkins J."/>
            <person name="Shu S."/>
            <person name="Juenger T.E."/>
            <person name="Schmutz J."/>
        </authorList>
    </citation>
    <scope>NUCLEOTIDE SEQUENCE</scope>
    <source>
        <strain evidence="2">AP13</strain>
        <strain evidence="3">cv. AP13</strain>
    </source>
</reference>
<keyword evidence="3" id="KW-1185">Reference proteome</keyword>
<dbReference type="EMBL" id="CM029039">
    <property type="protein sequence ID" value="KAG2641149.1"/>
    <property type="molecule type" value="Genomic_DNA"/>
</dbReference>
<feature type="region of interest" description="Disordered" evidence="1">
    <location>
        <begin position="136"/>
        <end position="160"/>
    </location>
</feature>
<feature type="region of interest" description="Disordered" evidence="1">
    <location>
        <begin position="1"/>
        <end position="33"/>
    </location>
</feature>
<feature type="compositionally biased region" description="Acidic residues" evidence="1">
    <location>
        <begin position="17"/>
        <end position="30"/>
    </location>
</feature>